<dbReference type="InterPro" id="IPR038371">
    <property type="entry name" value="Cu_polyphenol_OxRdtase_sf"/>
</dbReference>
<dbReference type="Pfam" id="PF02578">
    <property type="entry name" value="Cu-oxidase_4"/>
    <property type="match status" value="1"/>
</dbReference>
<gene>
    <name evidence="11" type="ordered locus">Gura_0882</name>
</gene>
<dbReference type="GO" id="GO:0016787">
    <property type="term" value="F:hydrolase activity"/>
    <property type="evidence" value="ECO:0007669"/>
    <property type="project" value="UniProtKB-KW"/>
</dbReference>
<dbReference type="PANTHER" id="PTHR30616">
    <property type="entry name" value="UNCHARACTERIZED PROTEIN YFIH"/>
    <property type="match status" value="1"/>
</dbReference>
<reference evidence="11 12" key="1">
    <citation type="submission" date="2007-05" db="EMBL/GenBank/DDBJ databases">
        <title>Complete sequence of Geobacter uraniireducens Rf4.</title>
        <authorList>
            <consortium name="US DOE Joint Genome Institute"/>
            <person name="Copeland A."/>
            <person name="Lucas S."/>
            <person name="Lapidus A."/>
            <person name="Barry K."/>
            <person name="Detter J.C."/>
            <person name="Glavina del Rio T."/>
            <person name="Hammon N."/>
            <person name="Israni S."/>
            <person name="Dalin E."/>
            <person name="Tice H."/>
            <person name="Pitluck S."/>
            <person name="Chertkov O."/>
            <person name="Brettin T."/>
            <person name="Bruce D."/>
            <person name="Han C."/>
            <person name="Schmutz J."/>
            <person name="Larimer F."/>
            <person name="Land M."/>
            <person name="Hauser L."/>
            <person name="Kyrpides N."/>
            <person name="Mikhailova N."/>
            <person name="Shelobolina E."/>
            <person name="Aklujkar M."/>
            <person name="Lovley D."/>
            <person name="Richardson P."/>
        </authorList>
    </citation>
    <scope>NUCLEOTIDE SEQUENCE [LARGE SCALE GENOMIC DNA]</scope>
    <source>
        <strain evidence="11 12">Rf4</strain>
    </source>
</reference>
<dbReference type="PANTHER" id="PTHR30616:SF2">
    <property type="entry name" value="PURINE NUCLEOSIDE PHOSPHORYLASE LACC1"/>
    <property type="match status" value="1"/>
</dbReference>
<dbReference type="HOGENOM" id="CLU_065784_0_0_7"/>
<dbReference type="KEGG" id="gur:Gura_0882"/>
<dbReference type="RefSeq" id="WP_011937812.1">
    <property type="nucleotide sequence ID" value="NC_009483.1"/>
</dbReference>
<dbReference type="InterPro" id="IPR003730">
    <property type="entry name" value="Cu_polyphenol_OxRdtase"/>
</dbReference>
<comment type="similarity">
    <text evidence="2 10">Belongs to the purine nucleoside phosphorylase YfiH/LACC1 family.</text>
</comment>
<dbReference type="InterPro" id="IPR011324">
    <property type="entry name" value="Cytotoxic_necrot_fac-like_cat"/>
</dbReference>
<comment type="catalytic activity">
    <reaction evidence="9">
        <text>S-methyl-5'-thioadenosine + phosphate = 5-(methylsulfanyl)-alpha-D-ribose 1-phosphate + adenine</text>
        <dbReference type="Rhea" id="RHEA:11852"/>
        <dbReference type="ChEBI" id="CHEBI:16708"/>
        <dbReference type="ChEBI" id="CHEBI:17509"/>
        <dbReference type="ChEBI" id="CHEBI:43474"/>
        <dbReference type="ChEBI" id="CHEBI:58533"/>
        <dbReference type="EC" id="2.4.2.28"/>
    </reaction>
    <physiologicalReaction direction="left-to-right" evidence="9">
        <dbReference type="Rhea" id="RHEA:11853"/>
    </physiologicalReaction>
</comment>
<evidence type="ECO:0000313" key="12">
    <source>
        <dbReference type="Proteomes" id="UP000006695"/>
    </source>
</evidence>
<evidence type="ECO:0000256" key="8">
    <source>
        <dbReference type="ARBA" id="ARBA00048968"/>
    </source>
</evidence>
<keyword evidence="12" id="KW-1185">Reference proteome</keyword>
<comment type="catalytic activity">
    <reaction evidence="8">
        <text>adenosine + phosphate = alpha-D-ribose 1-phosphate + adenine</text>
        <dbReference type="Rhea" id="RHEA:27642"/>
        <dbReference type="ChEBI" id="CHEBI:16335"/>
        <dbReference type="ChEBI" id="CHEBI:16708"/>
        <dbReference type="ChEBI" id="CHEBI:43474"/>
        <dbReference type="ChEBI" id="CHEBI:57720"/>
        <dbReference type="EC" id="2.4.2.1"/>
    </reaction>
    <physiologicalReaction direction="left-to-right" evidence="8">
        <dbReference type="Rhea" id="RHEA:27643"/>
    </physiologicalReaction>
</comment>
<dbReference type="SUPFAM" id="SSF64438">
    <property type="entry name" value="CNF1/YfiH-like putative cysteine hydrolases"/>
    <property type="match status" value="1"/>
</dbReference>
<evidence type="ECO:0000313" key="11">
    <source>
        <dbReference type="EMBL" id="ABQ25088.1"/>
    </source>
</evidence>
<keyword evidence="6" id="KW-0862">Zinc</keyword>
<evidence type="ECO:0000256" key="10">
    <source>
        <dbReference type="RuleBase" id="RU361274"/>
    </source>
</evidence>
<evidence type="ECO:0000256" key="3">
    <source>
        <dbReference type="ARBA" id="ARBA00022679"/>
    </source>
</evidence>
<protein>
    <recommendedName>
        <fullName evidence="10">Purine nucleoside phosphorylase</fullName>
    </recommendedName>
</protein>
<proteinExistence type="inferred from homology"/>
<dbReference type="Proteomes" id="UP000006695">
    <property type="component" value="Chromosome"/>
</dbReference>
<organism evidence="11 12">
    <name type="scientific">Geotalea uraniireducens (strain Rf4)</name>
    <name type="common">Geobacter uraniireducens</name>
    <dbReference type="NCBI Taxonomy" id="351605"/>
    <lineage>
        <taxon>Bacteria</taxon>
        <taxon>Pseudomonadati</taxon>
        <taxon>Thermodesulfobacteriota</taxon>
        <taxon>Desulfuromonadia</taxon>
        <taxon>Geobacterales</taxon>
        <taxon>Geobacteraceae</taxon>
        <taxon>Geotalea</taxon>
    </lineage>
</organism>
<comment type="catalytic activity">
    <reaction evidence="1">
        <text>inosine + phosphate = alpha-D-ribose 1-phosphate + hypoxanthine</text>
        <dbReference type="Rhea" id="RHEA:27646"/>
        <dbReference type="ChEBI" id="CHEBI:17368"/>
        <dbReference type="ChEBI" id="CHEBI:17596"/>
        <dbReference type="ChEBI" id="CHEBI:43474"/>
        <dbReference type="ChEBI" id="CHEBI:57720"/>
        <dbReference type="EC" id="2.4.2.1"/>
    </reaction>
    <physiologicalReaction direction="left-to-right" evidence="1">
        <dbReference type="Rhea" id="RHEA:27647"/>
    </physiologicalReaction>
</comment>
<dbReference type="OrthoDB" id="4279at2"/>
<dbReference type="STRING" id="351605.Gura_0882"/>
<evidence type="ECO:0000256" key="4">
    <source>
        <dbReference type="ARBA" id="ARBA00022723"/>
    </source>
</evidence>
<evidence type="ECO:0000256" key="5">
    <source>
        <dbReference type="ARBA" id="ARBA00022801"/>
    </source>
</evidence>
<evidence type="ECO:0000256" key="6">
    <source>
        <dbReference type="ARBA" id="ARBA00022833"/>
    </source>
</evidence>
<keyword evidence="3" id="KW-0808">Transferase</keyword>
<dbReference type="NCBIfam" id="TIGR00726">
    <property type="entry name" value="peptidoglycan editing factor PgeF"/>
    <property type="match status" value="1"/>
</dbReference>
<accession>A5GBE9</accession>
<dbReference type="Gene3D" id="3.60.140.10">
    <property type="entry name" value="CNF1/YfiH-like putative cysteine hydrolases"/>
    <property type="match status" value="1"/>
</dbReference>
<keyword evidence="5" id="KW-0378">Hydrolase</keyword>
<dbReference type="EMBL" id="CP000698">
    <property type="protein sequence ID" value="ABQ25088.1"/>
    <property type="molecule type" value="Genomic_DNA"/>
</dbReference>
<dbReference type="GO" id="GO:0005507">
    <property type="term" value="F:copper ion binding"/>
    <property type="evidence" value="ECO:0007669"/>
    <property type="project" value="TreeGrafter"/>
</dbReference>
<evidence type="ECO:0000256" key="1">
    <source>
        <dbReference type="ARBA" id="ARBA00000553"/>
    </source>
</evidence>
<evidence type="ECO:0000256" key="9">
    <source>
        <dbReference type="ARBA" id="ARBA00049893"/>
    </source>
</evidence>
<evidence type="ECO:0000256" key="7">
    <source>
        <dbReference type="ARBA" id="ARBA00047989"/>
    </source>
</evidence>
<dbReference type="CDD" id="cd16833">
    <property type="entry name" value="YfiH"/>
    <property type="match status" value="1"/>
</dbReference>
<dbReference type="GO" id="GO:0017061">
    <property type="term" value="F:S-methyl-5-thioadenosine phosphorylase activity"/>
    <property type="evidence" value="ECO:0007669"/>
    <property type="project" value="UniProtKB-EC"/>
</dbReference>
<dbReference type="AlphaFoldDB" id="A5GBE9"/>
<name>A5GBE9_GEOUR</name>
<comment type="catalytic activity">
    <reaction evidence="7">
        <text>adenosine + H2O + H(+) = inosine + NH4(+)</text>
        <dbReference type="Rhea" id="RHEA:24408"/>
        <dbReference type="ChEBI" id="CHEBI:15377"/>
        <dbReference type="ChEBI" id="CHEBI:15378"/>
        <dbReference type="ChEBI" id="CHEBI:16335"/>
        <dbReference type="ChEBI" id="CHEBI:17596"/>
        <dbReference type="ChEBI" id="CHEBI:28938"/>
        <dbReference type="EC" id="3.5.4.4"/>
    </reaction>
    <physiologicalReaction direction="left-to-right" evidence="7">
        <dbReference type="Rhea" id="RHEA:24409"/>
    </physiologicalReaction>
</comment>
<sequence length="267" mass="28438">MEMKKAGKVQYLEPQALARSGAAVMGFTTRHEGVSRPPYNSLNLGTNTFDSPHSVEGNRSVLTRAFGAGLEQLVTVKQVHGTDLLVIDSPNPDYTHFHTLECDGIITNQPGIMIGVGVADCVPLLLFDPVKRVVAALHAGWKGTAGEIAKKGVAALQEMFGSSTGDILAAVGPAIGPCCYEVDAPVMEAFKKGASGWELFAVARGEGRWGLDLAAANRRQLAESGLPNGNIVVADQCVSCNQELFFSYRRDKGDTGRQMGFIMLKAS</sequence>
<keyword evidence="4" id="KW-0479">Metal-binding</keyword>
<evidence type="ECO:0000256" key="2">
    <source>
        <dbReference type="ARBA" id="ARBA00007353"/>
    </source>
</evidence>